<evidence type="ECO:0000313" key="3">
    <source>
        <dbReference type="Proteomes" id="UP000316649"/>
    </source>
</evidence>
<keyword evidence="3" id="KW-1185">Reference proteome</keyword>
<keyword evidence="1" id="KW-1133">Transmembrane helix</keyword>
<organism evidence="2 3">
    <name type="scientific">Sedimenticola selenatireducens</name>
    <dbReference type="NCBI Taxonomy" id="191960"/>
    <lineage>
        <taxon>Bacteria</taxon>
        <taxon>Pseudomonadati</taxon>
        <taxon>Pseudomonadota</taxon>
        <taxon>Gammaproteobacteria</taxon>
        <taxon>Chromatiales</taxon>
        <taxon>Sedimenticolaceae</taxon>
        <taxon>Sedimenticola</taxon>
    </lineage>
</organism>
<feature type="transmembrane region" description="Helical" evidence="1">
    <location>
        <begin position="93"/>
        <end position="123"/>
    </location>
</feature>
<accession>A0A557SD18</accession>
<dbReference type="EMBL" id="VMNH01000009">
    <property type="protein sequence ID" value="TVO75310.1"/>
    <property type="molecule type" value="Genomic_DNA"/>
</dbReference>
<dbReference type="Proteomes" id="UP000316649">
    <property type="component" value="Unassembled WGS sequence"/>
</dbReference>
<feature type="transmembrane region" description="Helical" evidence="1">
    <location>
        <begin position="21"/>
        <end position="42"/>
    </location>
</feature>
<dbReference type="RefSeq" id="WP_144358883.1">
    <property type="nucleotide sequence ID" value="NZ_VMNH01000009.1"/>
</dbReference>
<dbReference type="AlphaFoldDB" id="A0A557SD18"/>
<evidence type="ECO:0000313" key="2">
    <source>
        <dbReference type="EMBL" id="TVO75310.1"/>
    </source>
</evidence>
<reference evidence="2 3" key="1">
    <citation type="submission" date="2019-07" db="EMBL/GenBank/DDBJ databases">
        <title>The pathways for chlorine oxyanion respiration interact through the shared metabolite chlorate.</title>
        <authorList>
            <person name="Barnum T.P."/>
            <person name="Cheng Y."/>
            <person name="Hill K.A."/>
            <person name="Lucas L.N."/>
            <person name="Carlson H.K."/>
            <person name="Coates J.D."/>
        </authorList>
    </citation>
    <scope>NUCLEOTIDE SEQUENCE [LARGE SCALE GENOMIC DNA]</scope>
    <source>
        <strain evidence="2 3">BK-1</strain>
    </source>
</reference>
<dbReference type="OrthoDB" id="8566566at2"/>
<sequence length="244" mass="26881">MFSVVWEWLCRGWQDFRRAPVLNMAYAAVFLAIGLIAVLGLITEGFSLVYFILAGGFLLVVPSLVTVYYHLAGIIHAGQHPNFADIKEAFHQCPAAVLVIGLVSLVLYLIWITDALIIYSVYFDFVPISLADFNADPVLKADATAFLIFACILGAVLSFIIFCITVLSIPFALEKKSGLVDAVTFSVKVVSRNPRIMFMWAILLGGLTFFTVLLALPLLLVVLPVLAYANYATYNDMLRLMESG</sequence>
<feature type="transmembrane region" description="Helical" evidence="1">
    <location>
        <begin position="143"/>
        <end position="167"/>
    </location>
</feature>
<feature type="transmembrane region" description="Helical" evidence="1">
    <location>
        <begin position="48"/>
        <end position="72"/>
    </location>
</feature>
<evidence type="ECO:0000256" key="1">
    <source>
        <dbReference type="SAM" id="Phobius"/>
    </source>
</evidence>
<name>A0A557SD18_9GAMM</name>
<proteinExistence type="predicted"/>
<keyword evidence="1" id="KW-0472">Membrane</keyword>
<dbReference type="Pfam" id="PF09955">
    <property type="entry name" value="DUF2189"/>
    <property type="match status" value="1"/>
</dbReference>
<gene>
    <name evidence="2" type="ORF">FHP88_09915</name>
</gene>
<dbReference type="InterPro" id="IPR018692">
    <property type="entry name" value="DUF2189"/>
</dbReference>
<feature type="transmembrane region" description="Helical" evidence="1">
    <location>
        <begin position="198"/>
        <end position="231"/>
    </location>
</feature>
<comment type="caution">
    <text evidence="2">The sequence shown here is derived from an EMBL/GenBank/DDBJ whole genome shotgun (WGS) entry which is preliminary data.</text>
</comment>
<keyword evidence="1" id="KW-0812">Transmembrane</keyword>
<protein>
    <submittedName>
        <fullName evidence="2">DUF2189 domain-containing protein</fullName>
    </submittedName>
</protein>